<keyword evidence="2" id="KW-0378">Hydrolase</keyword>
<evidence type="ECO:0000313" key="2">
    <source>
        <dbReference type="EMBL" id="MFC3896539.1"/>
    </source>
</evidence>
<accession>A0ABV8C3B7</accession>
<dbReference type="PANTHER" id="PTHR12993">
    <property type="entry name" value="N-ACETYLGLUCOSAMINYL-PHOSPHATIDYLINOSITOL DE-N-ACETYLASE-RELATED"/>
    <property type="match status" value="1"/>
</dbReference>
<dbReference type="InterPro" id="IPR003737">
    <property type="entry name" value="GlcNAc_PI_deacetylase-related"/>
</dbReference>
<dbReference type="RefSeq" id="WP_382378067.1">
    <property type="nucleotide sequence ID" value="NZ_JBHRZI010000029.1"/>
</dbReference>
<comment type="caution">
    <text evidence="2">The sequence shown here is derived from an EMBL/GenBank/DDBJ whole genome shotgun (WGS) entry which is preliminary data.</text>
</comment>
<dbReference type="Proteomes" id="UP001595690">
    <property type="component" value="Unassembled WGS sequence"/>
</dbReference>
<dbReference type="InterPro" id="IPR024078">
    <property type="entry name" value="LmbE-like_dom_sf"/>
</dbReference>
<dbReference type="GO" id="GO:0016787">
    <property type="term" value="F:hydrolase activity"/>
    <property type="evidence" value="ECO:0007669"/>
    <property type="project" value="UniProtKB-KW"/>
</dbReference>
<gene>
    <name evidence="2" type="ORF">ACFOWZ_34120</name>
</gene>
<dbReference type="PANTHER" id="PTHR12993:SF11">
    <property type="entry name" value="N-ACETYLGLUCOSAMINYL-PHOSPHATIDYLINOSITOL DE-N-ACETYLASE"/>
    <property type="match status" value="1"/>
</dbReference>
<dbReference type="EMBL" id="JBHRZI010000029">
    <property type="protein sequence ID" value="MFC3896539.1"/>
    <property type="molecule type" value="Genomic_DNA"/>
</dbReference>
<keyword evidence="3" id="KW-1185">Reference proteome</keyword>
<sequence>MQQDILAVSPHLDDAVLSAGGHLAALAADEENWVTVFTVFAGLAAPPYSPTAQRLHGLMDLTGDPVAERRAEDLAAHAELGTIARHGRFPDSIYRTRPDGSWLVGNDPTDEPDGDEPELHRSVVAAIGRLISELRPAIVLTCAALGGHVDHVRTRDAVLDAVSHHPGVRLQLWEDLPYGLWAGPGGQPSVLPHDAVPGEPFAVEVSEEAREAKYRAIACYRSQHRMLWDDDPDYRARLGRHDAANGGGERFWDVAFSRAGVR</sequence>
<dbReference type="Pfam" id="PF02585">
    <property type="entry name" value="PIG-L"/>
    <property type="match status" value="1"/>
</dbReference>
<reference evidence="3" key="1">
    <citation type="journal article" date="2019" name="Int. J. Syst. Evol. Microbiol.">
        <title>The Global Catalogue of Microorganisms (GCM) 10K type strain sequencing project: providing services to taxonomists for standard genome sequencing and annotation.</title>
        <authorList>
            <consortium name="The Broad Institute Genomics Platform"/>
            <consortium name="The Broad Institute Genome Sequencing Center for Infectious Disease"/>
            <person name="Wu L."/>
            <person name="Ma J."/>
        </authorList>
    </citation>
    <scope>NUCLEOTIDE SEQUENCE [LARGE SCALE GENOMIC DNA]</scope>
    <source>
        <strain evidence="3">CGMCC 4.7405</strain>
    </source>
</reference>
<keyword evidence="1" id="KW-0862">Zinc</keyword>
<evidence type="ECO:0000313" key="3">
    <source>
        <dbReference type="Proteomes" id="UP001595690"/>
    </source>
</evidence>
<proteinExistence type="predicted"/>
<dbReference type="Gene3D" id="3.40.50.10320">
    <property type="entry name" value="LmbE-like"/>
    <property type="match status" value="1"/>
</dbReference>
<organism evidence="2 3">
    <name type="scientific">Lentzea rhizosphaerae</name>
    <dbReference type="NCBI Taxonomy" id="2041025"/>
    <lineage>
        <taxon>Bacteria</taxon>
        <taxon>Bacillati</taxon>
        <taxon>Actinomycetota</taxon>
        <taxon>Actinomycetes</taxon>
        <taxon>Pseudonocardiales</taxon>
        <taxon>Pseudonocardiaceae</taxon>
        <taxon>Lentzea</taxon>
    </lineage>
</organism>
<dbReference type="SUPFAM" id="SSF102588">
    <property type="entry name" value="LmbE-like"/>
    <property type="match status" value="1"/>
</dbReference>
<protein>
    <submittedName>
        <fullName evidence="2">PIG-L deacetylase family protein</fullName>
        <ecNumber evidence="2">3.5.1.-</ecNumber>
    </submittedName>
</protein>
<dbReference type="EC" id="3.5.1.-" evidence="2"/>
<evidence type="ECO:0000256" key="1">
    <source>
        <dbReference type="ARBA" id="ARBA00022833"/>
    </source>
</evidence>
<name>A0ABV8C3B7_9PSEU</name>